<comment type="caution">
    <text evidence="2">The sequence shown here is derived from an EMBL/GenBank/DDBJ whole genome shotgun (WGS) entry which is preliminary data.</text>
</comment>
<accession>A0ABQ3XUA7</accession>
<dbReference type="RefSeq" id="WP_203810439.1">
    <property type="nucleotide sequence ID" value="NZ_BAAAQE010000079.1"/>
</dbReference>
<dbReference type="InterPro" id="IPR012951">
    <property type="entry name" value="BBE"/>
</dbReference>
<sequence length="215" mass="23690">MVDALASWSTGRRYLNFMFTGEDAALAFPTESWNRLAGVKHRYDPDNLFRINHNITPTVWKHHGGPARSGWTGMVCSRRHPSRPQGWRFQPCCVAEDLRWAVTRFIGTGGSGFGAVLGDSGPAVPDRFLQRRSDPVRPLLERFRPGYGGHLIGVGAGQFRHEVFEFDEPAVRAEGVCFQVPYPDLEVLPADVVLLRTGATQNAARGMSAITSAGP</sequence>
<keyword evidence="3" id="KW-1185">Reference proteome</keyword>
<dbReference type="Proteomes" id="UP000612282">
    <property type="component" value="Unassembled WGS sequence"/>
</dbReference>
<evidence type="ECO:0000313" key="2">
    <source>
        <dbReference type="EMBL" id="GID61957.1"/>
    </source>
</evidence>
<organism evidence="2 3">
    <name type="scientific">Actinoplanes couchii</name>
    <dbReference type="NCBI Taxonomy" id="403638"/>
    <lineage>
        <taxon>Bacteria</taxon>
        <taxon>Bacillati</taxon>
        <taxon>Actinomycetota</taxon>
        <taxon>Actinomycetes</taxon>
        <taxon>Micromonosporales</taxon>
        <taxon>Micromonosporaceae</taxon>
        <taxon>Actinoplanes</taxon>
    </lineage>
</organism>
<proteinExistence type="predicted"/>
<name>A0ABQ3XUA7_9ACTN</name>
<feature type="domain" description="Berberine/berberine-like" evidence="1">
    <location>
        <begin position="14"/>
        <end position="55"/>
    </location>
</feature>
<evidence type="ECO:0000259" key="1">
    <source>
        <dbReference type="Pfam" id="PF08031"/>
    </source>
</evidence>
<gene>
    <name evidence="2" type="ORF">Aco03nite_103610</name>
</gene>
<dbReference type="Pfam" id="PF08031">
    <property type="entry name" value="BBE"/>
    <property type="match status" value="1"/>
</dbReference>
<reference evidence="2 3" key="1">
    <citation type="submission" date="2021-01" db="EMBL/GenBank/DDBJ databases">
        <title>Whole genome shotgun sequence of Actinoplanes couchii NBRC 106145.</title>
        <authorList>
            <person name="Komaki H."/>
            <person name="Tamura T."/>
        </authorList>
    </citation>
    <scope>NUCLEOTIDE SEQUENCE [LARGE SCALE GENOMIC DNA]</scope>
    <source>
        <strain evidence="2 3">NBRC 106145</strain>
    </source>
</reference>
<dbReference type="EMBL" id="BOMG01000150">
    <property type="protein sequence ID" value="GID61957.1"/>
    <property type="molecule type" value="Genomic_DNA"/>
</dbReference>
<evidence type="ECO:0000313" key="3">
    <source>
        <dbReference type="Proteomes" id="UP000612282"/>
    </source>
</evidence>
<protein>
    <recommendedName>
        <fullName evidence="1">Berberine/berberine-like domain-containing protein</fullName>
    </recommendedName>
</protein>